<keyword evidence="9" id="KW-0460">Magnesium</keyword>
<keyword evidence="8" id="KW-0067">ATP-binding</keyword>
<comment type="caution">
    <text evidence="14">The sequence shown here is derived from an EMBL/GenBank/DDBJ whole genome shotgun (WGS) entry which is preliminary data.</text>
</comment>
<dbReference type="PROSITE" id="PS50146">
    <property type="entry name" value="DAGK"/>
    <property type="match status" value="1"/>
</dbReference>
<keyword evidence="10" id="KW-0443">Lipid metabolism</keyword>
<dbReference type="PANTHER" id="PTHR12358">
    <property type="entry name" value="SPHINGOSINE KINASE"/>
    <property type="match status" value="1"/>
</dbReference>
<dbReference type="Pfam" id="PF19279">
    <property type="entry name" value="YegS_C"/>
    <property type="match status" value="1"/>
</dbReference>
<dbReference type="GO" id="GO:0008654">
    <property type="term" value="P:phospholipid biosynthetic process"/>
    <property type="evidence" value="ECO:0007669"/>
    <property type="project" value="UniProtKB-KW"/>
</dbReference>
<dbReference type="STRING" id="883114.HMPREF9709_01071"/>
<evidence type="ECO:0000313" key="15">
    <source>
        <dbReference type="Proteomes" id="UP000004191"/>
    </source>
</evidence>
<dbReference type="HOGENOM" id="CLU_045532_1_0_9"/>
<evidence type="ECO:0000256" key="6">
    <source>
        <dbReference type="ARBA" id="ARBA00022741"/>
    </source>
</evidence>
<keyword evidence="11" id="KW-0594">Phospholipid biosynthesis</keyword>
<evidence type="ECO:0000256" key="11">
    <source>
        <dbReference type="ARBA" id="ARBA00023209"/>
    </source>
</evidence>
<evidence type="ECO:0000256" key="5">
    <source>
        <dbReference type="ARBA" id="ARBA00022723"/>
    </source>
</evidence>
<dbReference type="Proteomes" id="UP000004191">
    <property type="component" value="Unassembled WGS sequence"/>
</dbReference>
<evidence type="ECO:0000256" key="9">
    <source>
        <dbReference type="ARBA" id="ARBA00022842"/>
    </source>
</evidence>
<protein>
    <submittedName>
        <fullName evidence="14">YegS BmrU family lipid kinase</fullName>
    </submittedName>
</protein>
<organism evidence="14 15">
    <name type="scientific">Helcococcus kunzii ATCC 51366</name>
    <dbReference type="NCBI Taxonomy" id="883114"/>
    <lineage>
        <taxon>Bacteria</taxon>
        <taxon>Bacillati</taxon>
        <taxon>Bacillota</taxon>
        <taxon>Tissierellia</taxon>
        <taxon>Tissierellales</taxon>
        <taxon>Peptoniphilaceae</taxon>
        <taxon>Helcococcus</taxon>
    </lineage>
</organism>
<evidence type="ECO:0000313" key="14">
    <source>
        <dbReference type="EMBL" id="EHR34135.1"/>
    </source>
</evidence>
<comment type="cofactor">
    <cofactor evidence="1">
        <name>Mg(2+)</name>
        <dbReference type="ChEBI" id="CHEBI:18420"/>
    </cofactor>
</comment>
<accession>H3NP10</accession>
<dbReference type="SUPFAM" id="SSF111331">
    <property type="entry name" value="NAD kinase/diacylglycerol kinase-like"/>
    <property type="match status" value="1"/>
</dbReference>
<proteinExistence type="inferred from homology"/>
<keyword evidence="7 14" id="KW-0418">Kinase</keyword>
<keyword evidence="12" id="KW-1208">Phospholipid metabolism</keyword>
<name>H3NP10_9FIRM</name>
<evidence type="ECO:0000256" key="12">
    <source>
        <dbReference type="ARBA" id="ARBA00023264"/>
    </source>
</evidence>
<keyword evidence="3" id="KW-0444">Lipid biosynthesis</keyword>
<keyword evidence="5" id="KW-0479">Metal-binding</keyword>
<evidence type="ECO:0000256" key="4">
    <source>
        <dbReference type="ARBA" id="ARBA00022679"/>
    </source>
</evidence>
<dbReference type="EMBL" id="AGEI01000021">
    <property type="protein sequence ID" value="EHR34135.1"/>
    <property type="molecule type" value="Genomic_DNA"/>
</dbReference>
<keyword evidence="4" id="KW-0808">Transferase</keyword>
<dbReference type="GO" id="GO:0004143">
    <property type="term" value="F:ATP-dependent diacylglycerol kinase activity"/>
    <property type="evidence" value="ECO:0007669"/>
    <property type="project" value="TreeGrafter"/>
</dbReference>
<dbReference type="GO" id="GO:0005524">
    <property type="term" value="F:ATP binding"/>
    <property type="evidence" value="ECO:0007669"/>
    <property type="project" value="UniProtKB-KW"/>
</dbReference>
<dbReference type="PANTHER" id="PTHR12358:SF106">
    <property type="entry name" value="LIPID KINASE YEGS"/>
    <property type="match status" value="1"/>
</dbReference>
<dbReference type="GO" id="GO:0046872">
    <property type="term" value="F:metal ion binding"/>
    <property type="evidence" value="ECO:0007669"/>
    <property type="project" value="UniProtKB-KW"/>
</dbReference>
<dbReference type="NCBIfam" id="TIGR00147">
    <property type="entry name" value="YegS/Rv2252/BmrU family lipid kinase"/>
    <property type="match status" value="1"/>
</dbReference>
<reference evidence="14 15" key="1">
    <citation type="submission" date="2012-01" db="EMBL/GenBank/DDBJ databases">
        <title>The Genome Sequence of Helcococcus kunzii ATCC 51366.</title>
        <authorList>
            <consortium name="The Broad Institute Genome Sequencing Platform"/>
            <person name="Earl A."/>
            <person name="Ward D."/>
            <person name="Feldgarden M."/>
            <person name="Gevers D."/>
            <person name="Huys G."/>
            <person name="Young S.K."/>
            <person name="Zeng Q."/>
            <person name="Gargeya S."/>
            <person name="Fitzgerald M."/>
            <person name="Haas B."/>
            <person name="Abouelleil A."/>
            <person name="Alvarado L."/>
            <person name="Arachchi H.M."/>
            <person name="Berlin A."/>
            <person name="Chapman S.B."/>
            <person name="Gearin G."/>
            <person name="Goldberg J."/>
            <person name="Griggs A."/>
            <person name="Gujja S."/>
            <person name="Hansen M."/>
            <person name="Heiman D."/>
            <person name="Howarth C."/>
            <person name="Larimer J."/>
            <person name="Lui A."/>
            <person name="MacDonald P.J.P."/>
            <person name="McCowen C."/>
            <person name="Montmayeur A."/>
            <person name="Murphy C."/>
            <person name="Neiman D."/>
            <person name="Pearson M."/>
            <person name="Priest M."/>
            <person name="Roberts A."/>
            <person name="Saif S."/>
            <person name="Shea T."/>
            <person name="Sisk P."/>
            <person name="Stolte C."/>
            <person name="Sykes S."/>
            <person name="Wortman J."/>
            <person name="Nusbaum C."/>
            <person name="Birren B."/>
        </authorList>
    </citation>
    <scope>NUCLEOTIDE SEQUENCE [LARGE SCALE GENOMIC DNA]</scope>
    <source>
        <strain evidence="14 15">ATCC 51366</strain>
    </source>
</reference>
<dbReference type="Pfam" id="PF00781">
    <property type="entry name" value="DAGK_cat"/>
    <property type="match status" value="1"/>
</dbReference>
<evidence type="ECO:0000256" key="2">
    <source>
        <dbReference type="ARBA" id="ARBA00005983"/>
    </source>
</evidence>
<feature type="domain" description="DAGKc" evidence="13">
    <location>
        <begin position="1"/>
        <end position="133"/>
    </location>
</feature>
<evidence type="ECO:0000256" key="3">
    <source>
        <dbReference type="ARBA" id="ARBA00022516"/>
    </source>
</evidence>
<comment type="similarity">
    <text evidence="2">Belongs to the diacylglycerol/lipid kinase family.</text>
</comment>
<keyword evidence="15" id="KW-1185">Reference proteome</keyword>
<dbReference type="eggNOG" id="COG1597">
    <property type="taxonomic scope" value="Bacteria"/>
</dbReference>
<dbReference type="InterPro" id="IPR050187">
    <property type="entry name" value="Lipid_Phosphate_FormReg"/>
</dbReference>
<dbReference type="InterPro" id="IPR005218">
    <property type="entry name" value="Diacylglycerol/lipid_kinase"/>
</dbReference>
<dbReference type="InterPro" id="IPR017438">
    <property type="entry name" value="ATP-NAD_kinase_N"/>
</dbReference>
<dbReference type="InterPro" id="IPR001206">
    <property type="entry name" value="Diacylglycerol_kinase_cat_dom"/>
</dbReference>
<dbReference type="GO" id="GO:0005886">
    <property type="term" value="C:plasma membrane"/>
    <property type="evidence" value="ECO:0007669"/>
    <property type="project" value="TreeGrafter"/>
</dbReference>
<evidence type="ECO:0000259" key="13">
    <source>
        <dbReference type="PROSITE" id="PS50146"/>
    </source>
</evidence>
<gene>
    <name evidence="14" type="ORF">HMPREF9709_01071</name>
</gene>
<dbReference type="InterPro" id="IPR045540">
    <property type="entry name" value="YegS/DAGK_C"/>
</dbReference>
<dbReference type="Gene3D" id="3.40.50.10330">
    <property type="entry name" value="Probable inorganic polyphosphate/atp-NAD kinase, domain 1"/>
    <property type="match status" value="1"/>
</dbReference>
<dbReference type="RefSeq" id="WP_005398573.1">
    <property type="nucleotide sequence ID" value="NZ_JH601088.1"/>
</dbReference>
<dbReference type="InterPro" id="IPR016064">
    <property type="entry name" value="NAD/diacylglycerol_kinase_sf"/>
</dbReference>
<evidence type="ECO:0000256" key="10">
    <source>
        <dbReference type="ARBA" id="ARBA00023098"/>
    </source>
</evidence>
<evidence type="ECO:0000256" key="1">
    <source>
        <dbReference type="ARBA" id="ARBA00001946"/>
    </source>
</evidence>
<dbReference type="PATRIC" id="fig|883114.3.peg.1062"/>
<keyword evidence="6" id="KW-0547">Nucleotide-binding</keyword>
<dbReference type="AlphaFoldDB" id="H3NP10"/>
<dbReference type="GeneID" id="96999062"/>
<dbReference type="OrthoDB" id="142078at2"/>
<evidence type="ECO:0000256" key="8">
    <source>
        <dbReference type="ARBA" id="ARBA00022840"/>
    </source>
</evidence>
<dbReference type="SMART" id="SM00046">
    <property type="entry name" value="DAGKc"/>
    <property type="match status" value="1"/>
</dbReference>
<dbReference type="Gene3D" id="2.60.200.40">
    <property type="match status" value="1"/>
</dbReference>
<evidence type="ECO:0000256" key="7">
    <source>
        <dbReference type="ARBA" id="ARBA00022777"/>
    </source>
</evidence>
<sequence length="299" mass="33463">MKKAMIIYNPTSGNESGEDYANKLRERLIDYYENVEMKETKKEKDATNFAIEACEKSFDSVFSIGGDGTVNEIVNGLVKSDTKDKPILGVIPGGTFNGLARVLKIPQNVYTAIDELDFSKYEVLDVASTNGDIFTLNFNIGDIPESLQSVSIEDKTNFAVLSYVVNAIKQSTKNTHHNLRITLDDDRVLEGKFSHLVVTTSSTLDEFDFVEEDVKRTDGNLHLLLFKDSNFISKLSLIGDMIKGDVDNNEEIDYMKAKKIKIETLDDEKVKTGVDGDISHNLPVELEIIEKAIKVYTLK</sequence>